<dbReference type="Proteomes" id="UP000265520">
    <property type="component" value="Unassembled WGS sequence"/>
</dbReference>
<accession>A0A392VRS3</accession>
<dbReference type="AlphaFoldDB" id="A0A392VRS3"/>
<proteinExistence type="predicted"/>
<name>A0A392VRS3_9FABA</name>
<reference evidence="1 2" key="1">
    <citation type="journal article" date="2018" name="Front. Plant Sci.">
        <title>Red Clover (Trifolium pratense) and Zigzag Clover (T. medium) - A Picture of Genomic Similarities and Differences.</title>
        <authorList>
            <person name="Dluhosova J."/>
            <person name="Istvanek J."/>
            <person name="Nedelnik J."/>
            <person name="Repkova J."/>
        </authorList>
    </citation>
    <scope>NUCLEOTIDE SEQUENCE [LARGE SCALE GENOMIC DNA]</scope>
    <source>
        <strain evidence="2">cv. 10/8</strain>
        <tissue evidence="1">Leaf</tissue>
    </source>
</reference>
<sequence>MLHLGTQPALKFDTLVILSFWSVVIWAKSTQRFELCRILRYSHAPLLKLQEFHNLPIPHIS</sequence>
<organism evidence="1 2">
    <name type="scientific">Trifolium medium</name>
    <dbReference type="NCBI Taxonomy" id="97028"/>
    <lineage>
        <taxon>Eukaryota</taxon>
        <taxon>Viridiplantae</taxon>
        <taxon>Streptophyta</taxon>
        <taxon>Embryophyta</taxon>
        <taxon>Tracheophyta</taxon>
        <taxon>Spermatophyta</taxon>
        <taxon>Magnoliopsida</taxon>
        <taxon>eudicotyledons</taxon>
        <taxon>Gunneridae</taxon>
        <taxon>Pentapetalae</taxon>
        <taxon>rosids</taxon>
        <taxon>fabids</taxon>
        <taxon>Fabales</taxon>
        <taxon>Fabaceae</taxon>
        <taxon>Papilionoideae</taxon>
        <taxon>50 kb inversion clade</taxon>
        <taxon>NPAAA clade</taxon>
        <taxon>Hologalegina</taxon>
        <taxon>IRL clade</taxon>
        <taxon>Trifolieae</taxon>
        <taxon>Trifolium</taxon>
    </lineage>
</organism>
<evidence type="ECO:0000313" key="2">
    <source>
        <dbReference type="Proteomes" id="UP000265520"/>
    </source>
</evidence>
<comment type="caution">
    <text evidence="1">The sequence shown here is derived from an EMBL/GenBank/DDBJ whole genome shotgun (WGS) entry which is preliminary data.</text>
</comment>
<dbReference type="EMBL" id="LXQA011225515">
    <property type="protein sequence ID" value="MCI89691.1"/>
    <property type="molecule type" value="Genomic_DNA"/>
</dbReference>
<evidence type="ECO:0000313" key="1">
    <source>
        <dbReference type="EMBL" id="MCI89691.1"/>
    </source>
</evidence>
<protein>
    <submittedName>
        <fullName evidence="1">Uncharacterized protein</fullName>
    </submittedName>
</protein>
<keyword evidence="2" id="KW-1185">Reference proteome</keyword>
<feature type="non-terminal residue" evidence="1">
    <location>
        <position position="61"/>
    </location>
</feature>